<dbReference type="Gramene" id="TraesLAC6A03G03310990.1">
    <property type="protein sequence ID" value="TraesLAC6A03G03310990.1.CDS1"/>
    <property type="gene ID" value="TraesLAC6A03G03310990"/>
</dbReference>
<dbReference type="KEGG" id="taes:123130740"/>
<dbReference type="OrthoDB" id="669838at2759"/>
<keyword evidence="4 5" id="KW-0472">Membrane</keyword>
<evidence type="ECO:0000256" key="3">
    <source>
        <dbReference type="ARBA" id="ARBA00022989"/>
    </source>
</evidence>
<evidence type="ECO:0000256" key="1">
    <source>
        <dbReference type="ARBA" id="ARBA00004167"/>
    </source>
</evidence>
<dbReference type="Gramene" id="TraesCS6A03G0666600.1">
    <property type="protein sequence ID" value="TraesCS6A03G0666600.1.CDS1"/>
    <property type="gene ID" value="TraesCS6A03G0666600"/>
</dbReference>
<dbReference type="Gramene" id="TraesCLE_scaffold_076829_01G000100.1">
    <property type="protein sequence ID" value="TraesCLE_scaffold_076829_01G000100.1"/>
    <property type="gene ID" value="TraesCLE_scaffold_076829_01G000100"/>
</dbReference>
<dbReference type="InterPro" id="IPR044839">
    <property type="entry name" value="NDR1-like"/>
</dbReference>
<proteinExistence type="predicted"/>
<dbReference type="Gramene" id="TraesJUL6A03G03381320.1">
    <property type="protein sequence ID" value="TraesJUL6A03G03381320.1.CDS1"/>
    <property type="gene ID" value="TraesJUL6A03G03381320"/>
</dbReference>
<dbReference type="Gramene" id="TraesNOR6A03G03387950.1">
    <property type="protein sequence ID" value="TraesNOR6A03G03387950.1.CDS1"/>
    <property type="gene ID" value="TraesNOR6A03G03387950"/>
</dbReference>
<keyword evidence="8" id="KW-1185">Reference proteome</keyword>
<dbReference type="Pfam" id="PF03168">
    <property type="entry name" value="LEA_2"/>
    <property type="match status" value="1"/>
</dbReference>
<dbReference type="Gramene" id="TraesSTA6A03G03345260.1">
    <property type="protein sequence ID" value="TraesSTA6A03G03345260.1.CDS1"/>
    <property type="gene ID" value="TraesSTA6A03G03345260"/>
</dbReference>
<dbReference type="GO" id="GO:0098542">
    <property type="term" value="P:defense response to other organism"/>
    <property type="evidence" value="ECO:0007669"/>
    <property type="project" value="InterPro"/>
</dbReference>
<dbReference type="GeneID" id="123130740"/>
<dbReference type="Proteomes" id="UP000019116">
    <property type="component" value="Chromosome 6A"/>
</dbReference>
<dbReference type="Gramene" id="TraesMAC6A03G03354200.1">
    <property type="protein sequence ID" value="TraesMAC6A03G03354200.1.CDS1"/>
    <property type="gene ID" value="TraesMAC6A03G03354200"/>
</dbReference>
<reference evidence="7" key="2">
    <citation type="submission" date="2018-10" db="UniProtKB">
        <authorList>
            <consortium name="EnsemblPlants"/>
        </authorList>
    </citation>
    <scope>IDENTIFICATION</scope>
</reference>
<dbReference type="Gramene" id="TraesARI6A03G03311660.1">
    <property type="protein sequence ID" value="TraesARI6A03G03311660.1.CDS1"/>
    <property type="gene ID" value="TraesARI6A03G03311660"/>
</dbReference>
<dbReference type="AlphaFoldDB" id="A0A3B6NSR5"/>
<evidence type="ECO:0000256" key="2">
    <source>
        <dbReference type="ARBA" id="ARBA00022692"/>
    </source>
</evidence>
<evidence type="ECO:0000313" key="7">
    <source>
        <dbReference type="EnsemblPlants" id="TraesCS6A02G244800.1.cds1"/>
    </source>
</evidence>
<dbReference type="PaxDb" id="4565-Traes_6AL_535D22F5B.1"/>
<dbReference type="Gramene" id="TraesRN6A0100642500.1">
    <property type="protein sequence ID" value="TraesRN6A0100642500.1"/>
    <property type="gene ID" value="TraesRN6A0100642500"/>
</dbReference>
<evidence type="ECO:0000256" key="5">
    <source>
        <dbReference type="SAM" id="Phobius"/>
    </source>
</evidence>
<evidence type="ECO:0000313" key="8">
    <source>
        <dbReference type="Proteomes" id="UP000019116"/>
    </source>
</evidence>
<name>A0A3B6NSR5_WHEAT</name>
<organism evidence="7">
    <name type="scientific">Triticum aestivum</name>
    <name type="common">Wheat</name>
    <dbReference type="NCBI Taxonomy" id="4565"/>
    <lineage>
        <taxon>Eukaryota</taxon>
        <taxon>Viridiplantae</taxon>
        <taxon>Streptophyta</taxon>
        <taxon>Embryophyta</taxon>
        <taxon>Tracheophyta</taxon>
        <taxon>Spermatophyta</taxon>
        <taxon>Magnoliopsida</taxon>
        <taxon>Liliopsida</taxon>
        <taxon>Poales</taxon>
        <taxon>Poaceae</taxon>
        <taxon>BOP clade</taxon>
        <taxon>Pooideae</taxon>
        <taxon>Triticodae</taxon>
        <taxon>Triticeae</taxon>
        <taxon>Triticinae</taxon>
        <taxon>Triticum</taxon>
    </lineage>
</organism>
<feature type="transmembrane region" description="Helical" evidence="5">
    <location>
        <begin position="52"/>
        <end position="73"/>
    </location>
</feature>
<accession>A0A3B6NSR5</accession>
<sequence>MAGPLSATRRTRPTPGQCIAATLFALLVVVAIIVIIWLAVRPGKLQLSVDHAAVRGFNFTSGGALQGTFALVLRAYNPNKRTAVYRSLDVGVWYGDTYLGGAEVPGFRQPPRNETRIVVAAPAAREPVPRDVEREMKKDRSAGTLPLDVHVRGKVWFKYGLVRTRRYKMRASCPLVPVDFASPSSFDRVYCHVHI</sequence>
<dbReference type="EnsemblPlants" id="TraesCS6A02G244800.1">
    <property type="protein sequence ID" value="TraesCS6A02G244800.1.cds1"/>
    <property type="gene ID" value="TraesCS6A02G244800"/>
</dbReference>
<dbReference type="PANTHER" id="PTHR31234">
    <property type="entry name" value="LATE EMBRYOGENESIS ABUNDANT (LEA) HYDROXYPROLINE-RICH GLYCOPROTEIN FAMILY"/>
    <property type="match status" value="1"/>
</dbReference>
<comment type="subcellular location">
    <subcellularLocation>
        <location evidence="1">Membrane</location>
        <topology evidence="1">Single-pass membrane protein</topology>
    </subcellularLocation>
</comment>
<dbReference type="Gramene" id="TraesSYM6A03G03297060.1">
    <property type="protein sequence ID" value="TraesSYM6A03G03297060.1.CDS1"/>
    <property type="gene ID" value="TraesSYM6A03G03297060"/>
</dbReference>
<dbReference type="Gramene" id="TraesCS6A02G244800.1">
    <property type="protein sequence ID" value="TraesCS6A02G244800.1.cds1"/>
    <property type="gene ID" value="TraesCS6A02G244800"/>
</dbReference>
<dbReference type="Gramene" id="TraesWEE_scaffold_084928_01G000100.1">
    <property type="protein sequence ID" value="TraesWEE_scaffold_084928_01G000100.1"/>
    <property type="gene ID" value="TraesWEE_scaffold_084928_01G000100"/>
</dbReference>
<reference evidence="7" key="1">
    <citation type="submission" date="2018-08" db="EMBL/GenBank/DDBJ databases">
        <authorList>
            <person name="Rossello M."/>
        </authorList>
    </citation>
    <scope>NUCLEOTIDE SEQUENCE [LARGE SCALE GENOMIC DNA]</scope>
    <source>
        <strain evidence="7">cv. Chinese Spring</strain>
    </source>
</reference>
<evidence type="ECO:0000259" key="6">
    <source>
        <dbReference type="Pfam" id="PF03168"/>
    </source>
</evidence>
<keyword evidence="2 5" id="KW-0812">Transmembrane</keyword>
<keyword evidence="3 5" id="KW-1133">Transmembrane helix</keyword>
<evidence type="ECO:0000256" key="4">
    <source>
        <dbReference type="ARBA" id="ARBA00023136"/>
    </source>
</evidence>
<dbReference type="OMA" id="HNETRID"/>
<protein>
    <recommendedName>
        <fullName evidence="6">Late embryogenesis abundant protein LEA-2 subgroup domain-containing protein</fullName>
    </recommendedName>
</protein>
<dbReference type="Gramene" id="TraesPARA_EIv1.0_1952550.1">
    <property type="protein sequence ID" value="TraesPARA_EIv1.0_1952550.1.CDS1"/>
    <property type="gene ID" value="TraesPARA_EIv1.0_1952550"/>
</dbReference>
<gene>
    <name evidence="7" type="primary">LOC123130740</name>
</gene>
<dbReference type="RefSeq" id="XP_044406492.1">
    <property type="nucleotide sequence ID" value="XM_044550557.1"/>
</dbReference>
<dbReference type="InterPro" id="IPR004864">
    <property type="entry name" value="LEA_2"/>
</dbReference>
<feature type="domain" description="Late embryogenesis abundant protein LEA-2 subgroup" evidence="6">
    <location>
        <begin position="73"/>
        <end position="173"/>
    </location>
</feature>
<dbReference type="Gramene" id="TraesJAG6A03G03348510.1">
    <property type="protein sequence ID" value="TraesJAG6A03G03348510.1.CDS1"/>
    <property type="gene ID" value="TraesJAG6A03G03348510"/>
</dbReference>
<feature type="transmembrane region" description="Helical" evidence="5">
    <location>
        <begin position="18"/>
        <end position="40"/>
    </location>
</feature>
<dbReference type="GO" id="GO:0016020">
    <property type="term" value="C:membrane"/>
    <property type="evidence" value="ECO:0007669"/>
    <property type="project" value="UniProtKB-SubCell"/>
</dbReference>
<dbReference type="PANTHER" id="PTHR31234:SF39">
    <property type="entry name" value="HARPIN-INDUCED PROTEIN 1 CONTAINING PROTEIN, EXPRESSED"/>
    <property type="match status" value="1"/>
</dbReference>
<dbReference type="Gramene" id="TraesLDM6A03G03358060.1">
    <property type="protein sequence ID" value="TraesLDM6A03G03358060.1.CDS1"/>
    <property type="gene ID" value="TraesLDM6A03G03358060"/>
</dbReference>
<dbReference type="Gramene" id="TraesROB_scaffold_054342_01G000100.1">
    <property type="protein sequence ID" value="TraesROB_scaffold_054342_01G000100.1"/>
    <property type="gene ID" value="TraesROB_scaffold_054342_01G000100"/>
</dbReference>
<dbReference type="Gramene" id="TraesCAD_scaffold_076890_01G000200.1">
    <property type="protein sequence ID" value="TraesCAD_scaffold_076890_01G000200.1"/>
    <property type="gene ID" value="TraesCAD_scaffold_076890_01G000200"/>
</dbReference>
<dbReference type="SUPFAM" id="SSF117070">
    <property type="entry name" value="LEA14-like"/>
    <property type="match status" value="1"/>
</dbReference>